<dbReference type="AlphaFoldDB" id="G8NVG5"/>
<dbReference type="InterPro" id="IPR007349">
    <property type="entry name" value="DUF418"/>
</dbReference>
<feature type="transmembrane region" description="Helical" evidence="1">
    <location>
        <begin position="81"/>
        <end position="99"/>
    </location>
</feature>
<sequence length="476" mass="52757">MLTAIDTTESKASSAQVASASNEELAGPVTATAPAKLSERFSSIDVLRGVALLGILVLNIDYFGTVQLAHDIPVGTPTNDFAGPHAHLNLILFMIKWMFFEGKMRGLFSMLFGAGVILMTTRAELRGSKDSADIYTRRNMFLMFFGILHSIFIWNGDILFDYGFVALLFLYPLRKLKPKTLLWSGTLLSVFVAPLGVVHLLGAGQDLSLSRQAASIQASKKAGSLITAEQSDLLKQWNARVQSQSPTPAKTQAHLKEATSSYLQQVASNSEGLLDGFTPHLDLLMDVLSAMLIGMGLMKLGFFTGELSYASYWWTAILGFSISVPFYALGALKVYSSGFFFLDLEKWLFFPYYLTREPGSLAIAAFVMIIIKSGLFKIPQRLLAAVGRTAFSNYILTSLICQTLFVWGPWKLYGKLGYYQLMYVVFAVWTFNIVFSFLWLKMFAFGPLEFVWRSLTYGTMPPMRLGQKNNLGAALA</sequence>
<evidence type="ECO:0000259" key="2">
    <source>
        <dbReference type="Pfam" id="PF04235"/>
    </source>
</evidence>
<feature type="domain" description="DUF418" evidence="2">
    <location>
        <begin position="297"/>
        <end position="458"/>
    </location>
</feature>
<feature type="transmembrane region" description="Helical" evidence="1">
    <location>
        <begin position="46"/>
        <end position="69"/>
    </location>
</feature>
<evidence type="ECO:0000313" key="3">
    <source>
        <dbReference type="EMBL" id="AEU36546.1"/>
    </source>
</evidence>
<dbReference type="Proteomes" id="UP000007113">
    <property type="component" value="Chromosome"/>
</dbReference>
<name>G8NVG5_GRAMM</name>
<feature type="transmembrane region" description="Helical" evidence="1">
    <location>
        <begin position="350"/>
        <end position="371"/>
    </location>
</feature>
<accession>G8NVG5</accession>
<keyword evidence="4" id="KW-1185">Reference proteome</keyword>
<dbReference type="KEGG" id="gma:AciX8_2228"/>
<dbReference type="EMBL" id="CP003130">
    <property type="protein sequence ID" value="AEU36546.1"/>
    <property type="molecule type" value="Genomic_DNA"/>
</dbReference>
<keyword evidence="1" id="KW-0812">Transmembrane</keyword>
<evidence type="ECO:0000256" key="1">
    <source>
        <dbReference type="SAM" id="Phobius"/>
    </source>
</evidence>
<feature type="transmembrane region" description="Helical" evidence="1">
    <location>
        <begin position="416"/>
        <end position="440"/>
    </location>
</feature>
<dbReference type="PANTHER" id="PTHR30590:SF2">
    <property type="entry name" value="INNER MEMBRANE PROTEIN"/>
    <property type="match status" value="1"/>
</dbReference>
<feature type="transmembrane region" description="Helical" evidence="1">
    <location>
        <begin position="283"/>
        <end position="302"/>
    </location>
</feature>
<dbReference type="HOGENOM" id="CLU_039610_0_0_0"/>
<reference evidence="3 4" key="1">
    <citation type="submission" date="2011-11" db="EMBL/GenBank/DDBJ databases">
        <title>Complete sequence of Granulicella mallensis MP5ACTX8.</title>
        <authorList>
            <consortium name="US DOE Joint Genome Institute"/>
            <person name="Lucas S."/>
            <person name="Copeland A."/>
            <person name="Lapidus A."/>
            <person name="Cheng J.-F."/>
            <person name="Goodwin L."/>
            <person name="Pitluck S."/>
            <person name="Peters L."/>
            <person name="Lu M."/>
            <person name="Detter J.C."/>
            <person name="Han C."/>
            <person name="Tapia R."/>
            <person name="Land M."/>
            <person name="Hauser L."/>
            <person name="Kyrpides N."/>
            <person name="Ivanova N."/>
            <person name="Mikhailova N."/>
            <person name="Pagani I."/>
            <person name="Rawat S."/>
            <person name="Mannisto M."/>
            <person name="Haggblom M."/>
            <person name="Woyke T."/>
        </authorList>
    </citation>
    <scope>NUCLEOTIDE SEQUENCE [LARGE SCALE GENOMIC DNA]</scope>
    <source>
        <strain evidence="4">ATCC BAA-1857 / DSM 23137 / MP5ACTX8</strain>
    </source>
</reference>
<dbReference type="InterPro" id="IPR052529">
    <property type="entry name" value="Bact_Transport_Assoc"/>
</dbReference>
<evidence type="ECO:0000313" key="4">
    <source>
        <dbReference type="Proteomes" id="UP000007113"/>
    </source>
</evidence>
<dbReference type="eggNOG" id="COG2311">
    <property type="taxonomic scope" value="Bacteria"/>
</dbReference>
<feature type="transmembrane region" description="Helical" evidence="1">
    <location>
        <begin position="181"/>
        <end position="201"/>
    </location>
</feature>
<proteinExistence type="predicted"/>
<gene>
    <name evidence="3" type="ordered locus">AciX8_2228</name>
</gene>
<feature type="transmembrane region" description="Helical" evidence="1">
    <location>
        <begin position="143"/>
        <end position="169"/>
    </location>
</feature>
<dbReference type="PANTHER" id="PTHR30590">
    <property type="entry name" value="INNER MEMBRANE PROTEIN"/>
    <property type="match status" value="1"/>
</dbReference>
<dbReference type="Pfam" id="PF04235">
    <property type="entry name" value="DUF418"/>
    <property type="match status" value="1"/>
</dbReference>
<dbReference type="RefSeq" id="WP_014265424.1">
    <property type="nucleotide sequence ID" value="NC_016631.1"/>
</dbReference>
<feature type="transmembrane region" description="Helical" evidence="1">
    <location>
        <begin position="106"/>
        <end position="123"/>
    </location>
</feature>
<keyword evidence="1" id="KW-1133">Transmembrane helix</keyword>
<feature type="transmembrane region" description="Helical" evidence="1">
    <location>
        <begin position="309"/>
        <end position="330"/>
    </location>
</feature>
<keyword evidence="1" id="KW-0472">Membrane</keyword>
<protein>
    <recommendedName>
        <fullName evidence="2">DUF418 domain-containing protein</fullName>
    </recommendedName>
</protein>
<organism evidence="3 4">
    <name type="scientific">Granulicella mallensis (strain ATCC BAA-1857 / DSM 23137 / MP5ACTX8)</name>
    <dbReference type="NCBI Taxonomy" id="682795"/>
    <lineage>
        <taxon>Bacteria</taxon>
        <taxon>Pseudomonadati</taxon>
        <taxon>Acidobacteriota</taxon>
        <taxon>Terriglobia</taxon>
        <taxon>Terriglobales</taxon>
        <taxon>Acidobacteriaceae</taxon>
        <taxon>Granulicella</taxon>
    </lineage>
</organism>
<dbReference type="OrthoDB" id="9807744at2"/>
<feature type="transmembrane region" description="Helical" evidence="1">
    <location>
        <begin position="391"/>
        <end position="410"/>
    </location>
</feature>